<organism evidence="1">
    <name type="scientific">Sesamum radiatum</name>
    <name type="common">Black benniseed</name>
    <dbReference type="NCBI Taxonomy" id="300843"/>
    <lineage>
        <taxon>Eukaryota</taxon>
        <taxon>Viridiplantae</taxon>
        <taxon>Streptophyta</taxon>
        <taxon>Embryophyta</taxon>
        <taxon>Tracheophyta</taxon>
        <taxon>Spermatophyta</taxon>
        <taxon>Magnoliopsida</taxon>
        <taxon>eudicotyledons</taxon>
        <taxon>Gunneridae</taxon>
        <taxon>Pentapetalae</taxon>
        <taxon>asterids</taxon>
        <taxon>lamiids</taxon>
        <taxon>Lamiales</taxon>
        <taxon>Pedaliaceae</taxon>
        <taxon>Sesamum</taxon>
    </lineage>
</organism>
<protein>
    <submittedName>
        <fullName evidence="1">Uncharacterized protein</fullName>
    </submittedName>
</protein>
<dbReference type="EMBL" id="JACGWJ010000001">
    <property type="protein sequence ID" value="KAL0441083.1"/>
    <property type="molecule type" value="Genomic_DNA"/>
</dbReference>
<reference evidence="1" key="2">
    <citation type="journal article" date="2024" name="Plant">
        <title>Genomic evolution and insights into agronomic trait innovations of Sesamum species.</title>
        <authorList>
            <person name="Miao H."/>
            <person name="Wang L."/>
            <person name="Qu L."/>
            <person name="Liu H."/>
            <person name="Sun Y."/>
            <person name="Le M."/>
            <person name="Wang Q."/>
            <person name="Wei S."/>
            <person name="Zheng Y."/>
            <person name="Lin W."/>
            <person name="Duan Y."/>
            <person name="Cao H."/>
            <person name="Xiong S."/>
            <person name="Wang X."/>
            <person name="Wei L."/>
            <person name="Li C."/>
            <person name="Ma Q."/>
            <person name="Ju M."/>
            <person name="Zhao R."/>
            <person name="Li G."/>
            <person name="Mu C."/>
            <person name="Tian Q."/>
            <person name="Mei H."/>
            <person name="Zhang T."/>
            <person name="Gao T."/>
            <person name="Zhang H."/>
        </authorList>
    </citation>
    <scope>NUCLEOTIDE SEQUENCE</scope>
    <source>
        <strain evidence="1">G02</strain>
    </source>
</reference>
<gene>
    <name evidence="1" type="ORF">Sradi_0047200</name>
</gene>
<proteinExistence type="predicted"/>
<evidence type="ECO:0000313" key="1">
    <source>
        <dbReference type="EMBL" id="KAL0441083.1"/>
    </source>
</evidence>
<reference evidence="1" key="1">
    <citation type="submission" date="2020-06" db="EMBL/GenBank/DDBJ databases">
        <authorList>
            <person name="Li T."/>
            <person name="Hu X."/>
            <person name="Zhang T."/>
            <person name="Song X."/>
            <person name="Zhang H."/>
            <person name="Dai N."/>
            <person name="Sheng W."/>
            <person name="Hou X."/>
            <person name="Wei L."/>
        </authorList>
    </citation>
    <scope>NUCLEOTIDE SEQUENCE</scope>
    <source>
        <strain evidence="1">G02</strain>
        <tissue evidence="1">Leaf</tissue>
    </source>
</reference>
<comment type="caution">
    <text evidence="1">The sequence shown here is derived from an EMBL/GenBank/DDBJ whole genome shotgun (WGS) entry which is preliminary data.</text>
</comment>
<sequence length="171" mass="18422">METPTNVANKQKVGETSNGATQALQVVSSAPFVPLFGSTANVTPRSIDPGKDIPRIVVSSDAPPVELSLDLLRTIQQMIVLAIPEQLAVLVPARVATLPEMIALEQTDLTLVMPRPDVAGGPSTQLPTQVGDVPPQWLARLEYLQNGLQDVQYQVMGALTEERMGIPFQMK</sequence>
<name>A0AAW2WHU2_SESRA</name>
<dbReference type="AlphaFoldDB" id="A0AAW2WHU2"/>
<accession>A0AAW2WHU2</accession>